<dbReference type="Pfam" id="PF11943">
    <property type="entry name" value="DUF3460"/>
    <property type="match status" value="1"/>
</dbReference>
<proteinExistence type="predicted"/>
<organism evidence="2 3">
    <name type="scientific">Quisquiliibacterium transsilvanicum</name>
    <dbReference type="NCBI Taxonomy" id="1549638"/>
    <lineage>
        <taxon>Bacteria</taxon>
        <taxon>Pseudomonadati</taxon>
        <taxon>Pseudomonadota</taxon>
        <taxon>Betaproteobacteria</taxon>
        <taxon>Burkholderiales</taxon>
        <taxon>Burkholderiaceae</taxon>
        <taxon>Quisquiliibacterium</taxon>
    </lineage>
</organism>
<accession>A0A7W8HJA1</accession>
<sequence length="60" mass="7336">MYESDITRFLRELKGERPQLEAEQRKGRAIWWDRPQDLEAQQRDKASRVPQQPYVYQTRS</sequence>
<dbReference type="EMBL" id="JACHGB010000004">
    <property type="protein sequence ID" value="MBB5272451.1"/>
    <property type="molecule type" value="Genomic_DNA"/>
</dbReference>
<evidence type="ECO:0000256" key="1">
    <source>
        <dbReference type="SAM" id="MobiDB-lite"/>
    </source>
</evidence>
<dbReference type="AlphaFoldDB" id="A0A7W8HJA1"/>
<protein>
    <recommendedName>
        <fullName evidence="4">DUF3460 family protein</fullName>
    </recommendedName>
</protein>
<name>A0A7W8HJA1_9BURK</name>
<keyword evidence="3" id="KW-1185">Reference proteome</keyword>
<gene>
    <name evidence="2" type="ORF">HNQ70_002465</name>
</gene>
<dbReference type="InterPro" id="IPR021853">
    <property type="entry name" value="DUF3460"/>
</dbReference>
<feature type="region of interest" description="Disordered" evidence="1">
    <location>
        <begin position="41"/>
        <end position="60"/>
    </location>
</feature>
<reference evidence="2 3" key="1">
    <citation type="submission" date="2020-08" db="EMBL/GenBank/DDBJ databases">
        <title>Genomic Encyclopedia of Type Strains, Phase IV (KMG-IV): sequencing the most valuable type-strain genomes for metagenomic binning, comparative biology and taxonomic classification.</title>
        <authorList>
            <person name="Goeker M."/>
        </authorList>
    </citation>
    <scope>NUCLEOTIDE SEQUENCE [LARGE SCALE GENOMIC DNA]</scope>
    <source>
        <strain evidence="2 3">DSM 29781</strain>
    </source>
</reference>
<evidence type="ECO:0008006" key="4">
    <source>
        <dbReference type="Google" id="ProtNLM"/>
    </source>
</evidence>
<evidence type="ECO:0000313" key="2">
    <source>
        <dbReference type="EMBL" id="MBB5272451.1"/>
    </source>
</evidence>
<dbReference type="RefSeq" id="WP_183967882.1">
    <property type="nucleotide sequence ID" value="NZ_BAABEW010000025.1"/>
</dbReference>
<evidence type="ECO:0000313" key="3">
    <source>
        <dbReference type="Proteomes" id="UP000532440"/>
    </source>
</evidence>
<comment type="caution">
    <text evidence="2">The sequence shown here is derived from an EMBL/GenBank/DDBJ whole genome shotgun (WGS) entry which is preliminary data.</text>
</comment>
<dbReference type="Proteomes" id="UP000532440">
    <property type="component" value="Unassembled WGS sequence"/>
</dbReference>